<dbReference type="AlphaFoldDB" id="A0A6L6ITV5"/>
<dbReference type="EMBL" id="WMII01000005">
    <property type="protein sequence ID" value="MTH63965.1"/>
    <property type="molecule type" value="Genomic_DNA"/>
</dbReference>
<name>A0A6L6ITV5_9RHOB</name>
<sequence>MISADLLQTYHSQLDGLKEVVRASAERSTIEPPDALFYENQNVFIKSYLVSACSILEAFIQDIASEYMLSIQGRINSANLPHNFVAWVAGHEKSTSEFKPFVGAKIRKDISDMISPNYWKTMKAFERIGIDISKPEVVAFKDYVVSIVEKRNKIVHHNDEASDLSFNDIIDAIDQFRAYTQCVFNAVVADPHLGGAT</sequence>
<dbReference type="InterPro" id="IPR041519">
    <property type="entry name" value="HEPN_RiboL-PSP"/>
</dbReference>
<protein>
    <recommendedName>
        <fullName evidence="1">RiboL-PSP-HEPN domain-containing protein</fullName>
    </recommendedName>
</protein>
<evidence type="ECO:0000259" key="1">
    <source>
        <dbReference type="Pfam" id="PF18735"/>
    </source>
</evidence>
<feature type="domain" description="RiboL-PSP-HEPN" evidence="1">
    <location>
        <begin position="37"/>
        <end position="187"/>
    </location>
</feature>
<evidence type="ECO:0000313" key="2">
    <source>
        <dbReference type="EMBL" id="MTH63965.1"/>
    </source>
</evidence>
<keyword evidence="3" id="KW-1185">Reference proteome</keyword>
<dbReference type="Pfam" id="PF18735">
    <property type="entry name" value="HEPN_RiboL-PSP"/>
    <property type="match status" value="1"/>
</dbReference>
<reference evidence="2 3" key="1">
    <citation type="submission" date="2019-11" db="EMBL/GenBank/DDBJ databases">
        <authorList>
            <person name="Dong K."/>
        </authorList>
    </citation>
    <scope>NUCLEOTIDE SEQUENCE [LARGE SCALE GENOMIC DNA]</scope>
    <source>
        <strain evidence="2 3">DK608</strain>
    </source>
</reference>
<evidence type="ECO:0000313" key="3">
    <source>
        <dbReference type="Proteomes" id="UP000478740"/>
    </source>
</evidence>
<proteinExistence type="predicted"/>
<gene>
    <name evidence="2" type="ORF">GL284_06770</name>
</gene>
<dbReference type="RefSeq" id="WP_155043839.1">
    <property type="nucleotide sequence ID" value="NZ_WMIH01000004.1"/>
</dbReference>
<organism evidence="2 3">
    <name type="scientific">Paracoccus shanxieyensis</name>
    <dbReference type="NCBI Taxonomy" id="2675752"/>
    <lineage>
        <taxon>Bacteria</taxon>
        <taxon>Pseudomonadati</taxon>
        <taxon>Pseudomonadota</taxon>
        <taxon>Alphaproteobacteria</taxon>
        <taxon>Rhodobacterales</taxon>
        <taxon>Paracoccaceae</taxon>
        <taxon>Paracoccus</taxon>
    </lineage>
</organism>
<accession>A0A6L6ITV5</accession>
<comment type="caution">
    <text evidence="2">The sequence shown here is derived from an EMBL/GenBank/DDBJ whole genome shotgun (WGS) entry which is preliminary data.</text>
</comment>
<dbReference type="Proteomes" id="UP000478740">
    <property type="component" value="Unassembled WGS sequence"/>
</dbReference>